<dbReference type="OrthoDB" id="5218215at2759"/>
<name>A0A9W8YQZ1_9PEZI</name>
<dbReference type="AlphaFoldDB" id="A0A9W8YQZ1"/>
<reference evidence="2" key="1">
    <citation type="submission" date="2022-10" db="EMBL/GenBank/DDBJ databases">
        <title>Tapping the CABI collections for fungal endophytes: first genome assemblies for Collariella, Neodidymelliopsis, Ascochyta clinopodiicola, Didymella pomorum, Didymosphaeria variabile, Neocosmospora piperis and Neocucurbitaria cava.</title>
        <authorList>
            <person name="Hill R."/>
        </authorList>
    </citation>
    <scope>NUCLEOTIDE SEQUENCE</scope>
    <source>
        <strain evidence="2">IMI 355082</strain>
    </source>
</reference>
<organism evidence="2 3">
    <name type="scientific">Gnomoniopsis smithogilvyi</name>
    <dbReference type="NCBI Taxonomy" id="1191159"/>
    <lineage>
        <taxon>Eukaryota</taxon>
        <taxon>Fungi</taxon>
        <taxon>Dikarya</taxon>
        <taxon>Ascomycota</taxon>
        <taxon>Pezizomycotina</taxon>
        <taxon>Sordariomycetes</taxon>
        <taxon>Sordariomycetidae</taxon>
        <taxon>Diaporthales</taxon>
        <taxon>Gnomoniaceae</taxon>
        <taxon>Gnomoniopsis</taxon>
    </lineage>
</organism>
<comment type="caution">
    <text evidence="2">The sequence shown here is derived from an EMBL/GenBank/DDBJ whole genome shotgun (WGS) entry which is preliminary data.</text>
</comment>
<accession>A0A9W8YQZ1</accession>
<protein>
    <submittedName>
        <fullName evidence="2">Uncharacterized protein</fullName>
    </submittedName>
</protein>
<dbReference type="EMBL" id="JAPEVB010000003">
    <property type="protein sequence ID" value="KAJ4390776.1"/>
    <property type="molecule type" value="Genomic_DNA"/>
</dbReference>
<sequence length="395" mass="44350">MGMPQSTPRPTPPPVWIPTELQELHGLCIPEHPPKNIPLIPIPFELAGVRPENATAMDLSPDNKEWIRALRIIQKALDKSPAPSLQWFTQRSFYSRWHYDAPRRFNLASVASILFDQECSGIRAVGIATSFSKDQSPSDSRPKRPAVLPYWAAVYCIQPILEHMLLVDYGFGAQPLVFRNTHGIDGFADKVARPHFNSLCLELVEAVEQCRTEAFPLETLESLKNRLWPFETPSHAHQYRISGQCFADLSLMIYWFYTRRREISIAEYTENLTGYTGVVQEMIEQVPQKGPGRLKRKLLADIHFLIPVYVRGRDRQTKVVKAAEDLATRFGISTAQPGMGEPNSQNCTGCDEVPEPLDILGGSGQAAGEPSPPAYREAMNDRDDGHPASKLYVIS</sequence>
<evidence type="ECO:0000313" key="2">
    <source>
        <dbReference type="EMBL" id="KAJ4390776.1"/>
    </source>
</evidence>
<gene>
    <name evidence="2" type="ORF">N0V93_004374</name>
</gene>
<feature type="region of interest" description="Disordered" evidence="1">
    <location>
        <begin position="356"/>
        <end position="395"/>
    </location>
</feature>
<evidence type="ECO:0000313" key="3">
    <source>
        <dbReference type="Proteomes" id="UP001140453"/>
    </source>
</evidence>
<keyword evidence="3" id="KW-1185">Reference proteome</keyword>
<evidence type="ECO:0000256" key="1">
    <source>
        <dbReference type="SAM" id="MobiDB-lite"/>
    </source>
</evidence>
<proteinExistence type="predicted"/>
<dbReference type="Proteomes" id="UP001140453">
    <property type="component" value="Unassembled WGS sequence"/>
</dbReference>
<feature type="compositionally biased region" description="Basic and acidic residues" evidence="1">
    <location>
        <begin position="378"/>
        <end position="387"/>
    </location>
</feature>